<evidence type="ECO:0000313" key="1">
    <source>
        <dbReference type="EMBL" id="VDM28585.1"/>
    </source>
</evidence>
<evidence type="ECO:0000313" key="3">
    <source>
        <dbReference type="WBParaSite" id="TCNE_0000286901-mRNA-1"/>
    </source>
</evidence>
<protein>
    <submittedName>
        <fullName evidence="1 3">Uncharacterized protein</fullName>
    </submittedName>
</protein>
<dbReference type="Proteomes" id="UP000050794">
    <property type="component" value="Unassembled WGS sequence"/>
</dbReference>
<evidence type="ECO:0000313" key="2">
    <source>
        <dbReference type="Proteomes" id="UP000050794"/>
    </source>
</evidence>
<gene>
    <name evidence="1" type="ORF">TCNE_LOCUS2868</name>
</gene>
<proteinExistence type="predicted"/>
<dbReference type="EMBL" id="UYWY01003180">
    <property type="protein sequence ID" value="VDM28585.1"/>
    <property type="molecule type" value="Genomic_DNA"/>
</dbReference>
<name>A0A183U2Z9_TOXCA</name>
<dbReference type="AlphaFoldDB" id="A0A183U2Z9"/>
<dbReference type="WBParaSite" id="TCNE_0000286901-mRNA-1">
    <property type="protein sequence ID" value="TCNE_0000286901-mRNA-1"/>
    <property type="gene ID" value="TCNE_0000286901"/>
</dbReference>
<sequence>MLGHAFALLKRGNEKRGTSRLTRICPIPGQHATRIWGSAKTTTRFENTSNTLDGPNPPTLAGLLVDVPMVRYSADLELN</sequence>
<organism evidence="2 3">
    <name type="scientific">Toxocara canis</name>
    <name type="common">Canine roundworm</name>
    <dbReference type="NCBI Taxonomy" id="6265"/>
    <lineage>
        <taxon>Eukaryota</taxon>
        <taxon>Metazoa</taxon>
        <taxon>Ecdysozoa</taxon>
        <taxon>Nematoda</taxon>
        <taxon>Chromadorea</taxon>
        <taxon>Rhabditida</taxon>
        <taxon>Spirurina</taxon>
        <taxon>Ascaridomorpha</taxon>
        <taxon>Ascaridoidea</taxon>
        <taxon>Toxocaridae</taxon>
        <taxon>Toxocara</taxon>
    </lineage>
</organism>
<reference evidence="1 2" key="2">
    <citation type="submission" date="2018-11" db="EMBL/GenBank/DDBJ databases">
        <authorList>
            <consortium name="Pathogen Informatics"/>
        </authorList>
    </citation>
    <scope>NUCLEOTIDE SEQUENCE [LARGE SCALE GENOMIC DNA]</scope>
</reference>
<accession>A0A183U2Z9</accession>
<reference evidence="3" key="1">
    <citation type="submission" date="2016-06" db="UniProtKB">
        <authorList>
            <consortium name="WormBaseParasite"/>
        </authorList>
    </citation>
    <scope>IDENTIFICATION</scope>
</reference>
<keyword evidence="2" id="KW-1185">Reference proteome</keyword>